<feature type="domain" description="DUF4130" evidence="1">
    <location>
        <begin position="88"/>
        <end position="255"/>
    </location>
</feature>
<keyword evidence="3" id="KW-1185">Reference proteome</keyword>
<reference evidence="2 3" key="1">
    <citation type="submission" date="2016-12" db="EMBL/GenBank/DDBJ databases">
        <authorList>
            <person name="Song W.-J."/>
            <person name="Kurnit D.M."/>
        </authorList>
    </citation>
    <scope>NUCLEOTIDE SEQUENCE [LARGE SCALE GENOMIC DNA]</scope>
    <source>
        <strain evidence="2 3">DSM 18488</strain>
    </source>
</reference>
<dbReference type="InterPro" id="IPR025404">
    <property type="entry name" value="DUF4130"/>
</dbReference>
<dbReference type="STRING" id="1121416.SAMN02745220_00196"/>
<dbReference type="Pfam" id="PF13566">
    <property type="entry name" value="DUF4130"/>
    <property type="match status" value="1"/>
</dbReference>
<dbReference type="NCBIfam" id="TIGR03915">
    <property type="entry name" value="SAM_7_link_chp"/>
    <property type="match status" value="1"/>
</dbReference>
<gene>
    <name evidence="2" type="ORF">SAMN02745220_00196</name>
</gene>
<evidence type="ECO:0000313" key="3">
    <source>
        <dbReference type="Proteomes" id="UP000184603"/>
    </source>
</evidence>
<accession>A0A1M7XW09</accession>
<protein>
    <submittedName>
        <fullName evidence="2">Probable DNA metabolism protein</fullName>
    </submittedName>
</protein>
<dbReference type="AlphaFoldDB" id="A0A1M7XW09"/>
<organism evidence="2 3">
    <name type="scientific">Desulfopila aestuarii DSM 18488</name>
    <dbReference type="NCBI Taxonomy" id="1121416"/>
    <lineage>
        <taxon>Bacteria</taxon>
        <taxon>Pseudomonadati</taxon>
        <taxon>Thermodesulfobacteriota</taxon>
        <taxon>Desulfobulbia</taxon>
        <taxon>Desulfobulbales</taxon>
        <taxon>Desulfocapsaceae</taxon>
        <taxon>Desulfopila</taxon>
    </lineage>
</organism>
<dbReference type="RefSeq" id="WP_073611564.1">
    <property type="nucleotide sequence ID" value="NZ_FRFE01000001.1"/>
</dbReference>
<evidence type="ECO:0000259" key="1">
    <source>
        <dbReference type="Pfam" id="PF13566"/>
    </source>
</evidence>
<sequence>MTSSIYLHDGSFEGMLSAVAFAVKSGGSVHGIYDEKSYSVQLFDMVVTVPTDSLQAEKLFSYLKNLGEYAVQFTINGFLGEERAVGFHLYQMVQLCLRHGARALELYRDDSIRYLSQLSRRVNGEAHRLSGLIRFRELKEDIYYAPFESDCNVIGYLARHFSCRMGSRQWILHDVGRNISLHWDGSKVQSIEVDSAFTTYVLENGEVPDTHLGNTERYYQQLWQSFHATIANPDRENRKLQRQLMPKRYWRYLVEMRGN</sequence>
<dbReference type="EMBL" id="FRFE01000001">
    <property type="protein sequence ID" value="SHO42874.1"/>
    <property type="molecule type" value="Genomic_DNA"/>
</dbReference>
<dbReference type="Proteomes" id="UP000184603">
    <property type="component" value="Unassembled WGS sequence"/>
</dbReference>
<proteinExistence type="predicted"/>
<dbReference type="OrthoDB" id="5290748at2"/>
<dbReference type="InterPro" id="IPR023875">
    <property type="entry name" value="DNA_repair_put"/>
</dbReference>
<name>A0A1M7XW09_9BACT</name>
<evidence type="ECO:0000313" key="2">
    <source>
        <dbReference type="EMBL" id="SHO42874.1"/>
    </source>
</evidence>